<evidence type="ECO:0000256" key="4">
    <source>
        <dbReference type="ARBA" id="ARBA00022902"/>
    </source>
</evidence>
<dbReference type="Gene3D" id="4.10.280.10">
    <property type="entry name" value="Helix-loop-helix DNA-binding domain"/>
    <property type="match status" value="1"/>
</dbReference>
<sequence length="359" mass="38688">METAERESAPTQKTTRVVADDSLAILSPAKLTVQIPTSSVVVDDSLAILSPAKLTVQILQHGTDHPFQFRKLETTKCGSSVNGREKTVDCDYVSDSFSLVQGDNLSPNNSVIVGKNGSSHEELQPTNTATTPTSHVQQIARERVETTRNGRSQKRCRSSLSLKMLKSGTVSSPKKSGTVSSPKKAKGGRSYTAKRPQKRQNISGVKLKAGSMEGCSAGVSSVPKYPTQAVRANAANSGHSSSPQSTPASPPQRRTTLNGTYPRSPSPLSESSTPSSPSAYSPRPPSPGERTMSPVIDCRDKRLAANARERRRMHGLNEAFDRLRAAVPCLTGRTKLSKYDTLCLANNYIRELQRLLKSG</sequence>
<name>A0ABD0LPT1_9CAEN</name>
<dbReference type="AlphaFoldDB" id="A0ABD0LPT1"/>
<evidence type="ECO:0000256" key="3">
    <source>
        <dbReference type="ARBA" id="ARBA00022782"/>
    </source>
</evidence>
<evidence type="ECO:0000256" key="1">
    <source>
        <dbReference type="ARBA" id="ARBA00004123"/>
    </source>
</evidence>
<feature type="region of interest" description="Disordered" evidence="6">
    <location>
        <begin position="232"/>
        <end position="298"/>
    </location>
</feature>
<dbReference type="GO" id="GO:0030154">
    <property type="term" value="P:cell differentiation"/>
    <property type="evidence" value="ECO:0007669"/>
    <property type="project" value="UniProtKB-KW"/>
</dbReference>
<feature type="compositionally biased region" description="Low complexity" evidence="6">
    <location>
        <begin position="237"/>
        <end position="247"/>
    </location>
</feature>
<dbReference type="Pfam" id="PF00010">
    <property type="entry name" value="HLH"/>
    <property type="match status" value="1"/>
</dbReference>
<gene>
    <name evidence="8" type="ORF">BaRGS_00007386</name>
</gene>
<dbReference type="EMBL" id="JACVVK020000032">
    <property type="protein sequence ID" value="KAK7501261.1"/>
    <property type="molecule type" value="Genomic_DNA"/>
</dbReference>
<dbReference type="InterPro" id="IPR011598">
    <property type="entry name" value="bHLH_dom"/>
</dbReference>
<dbReference type="GO" id="GO:0007399">
    <property type="term" value="P:nervous system development"/>
    <property type="evidence" value="ECO:0007669"/>
    <property type="project" value="UniProtKB-KW"/>
</dbReference>
<feature type="region of interest" description="Disordered" evidence="6">
    <location>
        <begin position="115"/>
        <end position="220"/>
    </location>
</feature>
<keyword evidence="9" id="KW-1185">Reference proteome</keyword>
<organism evidence="8 9">
    <name type="scientific">Batillaria attramentaria</name>
    <dbReference type="NCBI Taxonomy" id="370345"/>
    <lineage>
        <taxon>Eukaryota</taxon>
        <taxon>Metazoa</taxon>
        <taxon>Spiralia</taxon>
        <taxon>Lophotrochozoa</taxon>
        <taxon>Mollusca</taxon>
        <taxon>Gastropoda</taxon>
        <taxon>Caenogastropoda</taxon>
        <taxon>Sorbeoconcha</taxon>
        <taxon>Cerithioidea</taxon>
        <taxon>Batillariidae</taxon>
        <taxon>Batillaria</taxon>
    </lineage>
</organism>
<keyword evidence="2" id="KW-0217">Developmental protein</keyword>
<dbReference type="PANTHER" id="PTHR19290">
    <property type="entry name" value="BASIC HELIX-LOOP-HELIX PROTEIN NEUROGENIN-RELATED"/>
    <property type="match status" value="1"/>
</dbReference>
<evidence type="ECO:0000259" key="7">
    <source>
        <dbReference type="PROSITE" id="PS50888"/>
    </source>
</evidence>
<accession>A0ABD0LPT1</accession>
<evidence type="ECO:0000256" key="5">
    <source>
        <dbReference type="ARBA" id="ARBA00023242"/>
    </source>
</evidence>
<keyword evidence="3" id="KW-0221">Differentiation</keyword>
<evidence type="ECO:0000256" key="6">
    <source>
        <dbReference type="SAM" id="MobiDB-lite"/>
    </source>
</evidence>
<dbReference type="GO" id="GO:0005634">
    <property type="term" value="C:nucleus"/>
    <property type="evidence" value="ECO:0007669"/>
    <property type="project" value="UniProtKB-SubCell"/>
</dbReference>
<feature type="compositionally biased region" description="Polar residues" evidence="6">
    <location>
        <begin position="252"/>
        <end position="261"/>
    </location>
</feature>
<feature type="compositionally biased region" description="Polar residues" evidence="6">
    <location>
        <begin position="124"/>
        <end position="137"/>
    </location>
</feature>
<feature type="compositionally biased region" description="Low complexity" evidence="6">
    <location>
        <begin position="262"/>
        <end position="281"/>
    </location>
</feature>
<evidence type="ECO:0000313" key="9">
    <source>
        <dbReference type="Proteomes" id="UP001519460"/>
    </source>
</evidence>
<reference evidence="8 9" key="1">
    <citation type="journal article" date="2023" name="Sci. Data">
        <title>Genome assembly of the Korean intertidal mud-creeper Batillaria attramentaria.</title>
        <authorList>
            <person name="Patra A.K."/>
            <person name="Ho P.T."/>
            <person name="Jun S."/>
            <person name="Lee S.J."/>
            <person name="Kim Y."/>
            <person name="Won Y.J."/>
        </authorList>
    </citation>
    <scope>NUCLEOTIDE SEQUENCE [LARGE SCALE GENOMIC DNA]</scope>
    <source>
        <strain evidence="8">Wonlab-2016</strain>
    </source>
</reference>
<dbReference type="Proteomes" id="UP001519460">
    <property type="component" value="Unassembled WGS sequence"/>
</dbReference>
<evidence type="ECO:0000313" key="8">
    <source>
        <dbReference type="EMBL" id="KAK7501261.1"/>
    </source>
</evidence>
<keyword evidence="5" id="KW-0539">Nucleus</keyword>
<dbReference type="InterPro" id="IPR050359">
    <property type="entry name" value="bHLH_transcription_factors"/>
</dbReference>
<proteinExistence type="predicted"/>
<dbReference type="PANTHER" id="PTHR19290:SF162">
    <property type="entry name" value="TRANSCRIPTION FACTOR ATOH7"/>
    <property type="match status" value="1"/>
</dbReference>
<comment type="caution">
    <text evidence="8">The sequence shown here is derived from an EMBL/GenBank/DDBJ whole genome shotgun (WGS) entry which is preliminary data.</text>
</comment>
<dbReference type="PROSITE" id="PS50888">
    <property type="entry name" value="BHLH"/>
    <property type="match status" value="1"/>
</dbReference>
<feature type="compositionally biased region" description="Polar residues" evidence="6">
    <location>
        <begin position="168"/>
        <end position="181"/>
    </location>
</feature>
<evidence type="ECO:0000256" key="2">
    <source>
        <dbReference type="ARBA" id="ARBA00022473"/>
    </source>
</evidence>
<dbReference type="SUPFAM" id="SSF47459">
    <property type="entry name" value="HLH, helix-loop-helix DNA-binding domain"/>
    <property type="match status" value="1"/>
</dbReference>
<feature type="domain" description="BHLH" evidence="7">
    <location>
        <begin position="300"/>
        <end position="352"/>
    </location>
</feature>
<dbReference type="InterPro" id="IPR036638">
    <property type="entry name" value="HLH_DNA-bd_sf"/>
</dbReference>
<dbReference type="SMART" id="SM00353">
    <property type="entry name" value="HLH"/>
    <property type="match status" value="1"/>
</dbReference>
<keyword evidence="4" id="KW-0524">Neurogenesis</keyword>
<comment type="subcellular location">
    <subcellularLocation>
        <location evidence="1">Nucleus</location>
    </subcellularLocation>
</comment>
<protein>
    <recommendedName>
        <fullName evidence="7">BHLH domain-containing protein</fullName>
    </recommendedName>
</protein>